<evidence type="ECO:0000256" key="2">
    <source>
        <dbReference type="ARBA" id="ARBA00022643"/>
    </source>
</evidence>
<dbReference type="GO" id="GO:0008726">
    <property type="term" value="F:alkanesulfonate monooxygenase activity"/>
    <property type="evidence" value="ECO:0007669"/>
    <property type="project" value="TreeGrafter"/>
</dbReference>
<evidence type="ECO:0000313" key="6">
    <source>
        <dbReference type="EMBL" id="GLK84158.1"/>
    </source>
</evidence>
<reference evidence="6" key="1">
    <citation type="journal article" date="2014" name="Int. J. Syst. Evol. Microbiol.">
        <title>Complete genome sequence of Corynebacterium casei LMG S-19264T (=DSM 44701T), isolated from a smear-ripened cheese.</title>
        <authorList>
            <consortium name="US DOE Joint Genome Institute (JGI-PGF)"/>
            <person name="Walter F."/>
            <person name="Albersmeier A."/>
            <person name="Kalinowski J."/>
            <person name="Ruckert C."/>
        </authorList>
    </citation>
    <scope>NUCLEOTIDE SEQUENCE</scope>
    <source>
        <strain evidence="6">VKM B-2789</strain>
    </source>
</reference>
<evidence type="ECO:0000313" key="7">
    <source>
        <dbReference type="Proteomes" id="UP001143330"/>
    </source>
</evidence>
<dbReference type="RefSeq" id="WP_213358462.1">
    <property type="nucleotide sequence ID" value="NZ_BSFM01000012.1"/>
</dbReference>
<reference evidence="6" key="2">
    <citation type="submission" date="2023-01" db="EMBL/GenBank/DDBJ databases">
        <authorList>
            <person name="Sun Q."/>
            <person name="Evtushenko L."/>
        </authorList>
    </citation>
    <scope>NUCLEOTIDE SEQUENCE</scope>
    <source>
        <strain evidence="6">VKM B-2789</strain>
    </source>
</reference>
<dbReference type="InterPro" id="IPR036661">
    <property type="entry name" value="Luciferase-like_sf"/>
</dbReference>
<dbReference type="Proteomes" id="UP001143330">
    <property type="component" value="Unassembled WGS sequence"/>
</dbReference>
<keyword evidence="7" id="KW-1185">Reference proteome</keyword>
<dbReference type="EMBL" id="BSFM01000012">
    <property type="protein sequence ID" value="GLK84158.1"/>
    <property type="molecule type" value="Genomic_DNA"/>
</dbReference>
<dbReference type="PANTHER" id="PTHR42847">
    <property type="entry name" value="ALKANESULFONATE MONOOXYGENASE"/>
    <property type="match status" value="1"/>
</dbReference>
<dbReference type="PANTHER" id="PTHR42847:SF4">
    <property type="entry name" value="ALKANESULFONATE MONOOXYGENASE-RELATED"/>
    <property type="match status" value="1"/>
</dbReference>
<dbReference type="InterPro" id="IPR019921">
    <property type="entry name" value="Lucif-like_OxRdtase_Rv2161c"/>
</dbReference>
<accession>A0A9W6JZF8</accession>
<comment type="caution">
    <text evidence="6">The sequence shown here is derived from an EMBL/GenBank/DDBJ whole genome shotgun (WGS) entry which is preliminary data.</text>
</comment>
<organism evidence="6 7">
    <name type="scientific">Ancylobacter defluvii</name>
    <dbReference type="NCBI Taxonomy" id="1282440"/>
    <lineage>
        <taxon>Bacteria</taxon>
        <taxon>Pseudomonadati</taxon>
        <taxon>Pseudomonadota</taxon>
        <taxon>Alphaproteobacteria</taxon>
        <taxon>Hyphomicrobiales</taxon>
        <taxon>Xanthobacteraceae</taxon>
        <taxon>Ancylobacter</taxon>
    </lineage>
</organism>
<dbReference type="NCBIfam" id="TIGR03619">
    <property type="entry name" value="F420_Rv2161c"/>
    <property type="match status" value="1"/>
</dbReference>
<feature type="domain" description="Luciferase-like" evidence="5">
    <location>
        <begin position="15"/>
        <end position="276"/>
    </location>
</feature>
<dbReference type="InterPro" id="IPR011251">
    <property type="entry name" value="Luciferase-like_dom"/>
</dbReference>
<evidence type="ECO:0000256" key="1">
    <source>
        <dbReference type="ARBA" id="ARBA00022630"/>
    </source>
</evidence>
<keyword evidence="1" id="KW-0285">Flavoprotein</keyword>
<keyword evidence="4" id="KW-0503">Monooxygenase</keyword>
<sequence length="305" mass="33960">MKIGALFPQFEIGTDPKTIKEFAVVAEELGYTHLTAFDQIIGLNKASRPGWTYVHDAEDMFHELFVLFGYLAAVTSKIDFVTGVLVLPMRGTALVAKQAAEVDLLSGGRLRLGVGVGVKPEEFEACGEEFGNRGKRMDEQIDVLRKLWCADLITYEGKYHRIEDGGINPLPVQRPIPIWIGGVSDAAIRRVARLGDGWLPNFQADDTGRRGIETMRELARSYGRDPDAIGIEATMTIIDRTPAELKEEVEAWRAIGATHITVNTMPERWVEEEKRWNKAAIGGLSDPQAHVEAIRHFRAALPHLF</sequence>
<dbReference type="Pfam" id="PF00296">
    <property type="entry name" value="Bac_luciferase"/>
    <property type="match status" value="1"/>
</dbReference>
<dbReference type="AlphaFoldDB" id="A0A9W6JZF8"/>
<keyword evidence="2" id="KW-0288">FMN</keyword>
<keyword evidence="3" id="KW-0560">Oxidoreductase</keyword>
<dbReference type="SUPFAM" id="SSF51679">
    <property type="entry name" value="Bacterial luciferase-like"/>
    <property type="match status" value="1"/>
</dbReference>
<protein>
    <recommendedName>
        <fullName evidence="5">Luciferase-like domain-containing protein</fullName>
    </recommendedName>
</protein>
<evidence type="ECO:0000256" key="4">
    <source>
        <dbReference type="ARBA" id="ARBA00023033"/>
    </source>
</evidence>
<dbReference type="InterPro" id="IPR050172">
    <property type="entry name" value="SsuD_RutA_monooxygenase"/>
</dbReference>
<evidence type="ECO:0000259" key="5">
    <source>
        <dbReference type="Pfam" id="PF00296"/>
    </source>
</evidence>
<evidence type="ECO:0000256" key="3">
    <source>
        <dbReference type="ARBA" id="ARBA00023002"/>
    </source>
</evidence>
<proteinExistence type="predicted"/>
<dbReference type="Gene3D" id="3.20.20.30">
    <property type="entry name" value="Luciferase-like domain"/>
    <property type="match status" value="1"/>
</dbReference>
<name>A0A9W6JZF8_9HYPH</name>
<gene>
    <name evidence="6" type="ORF">GCM10017653_22280</name>
</gene>
<dbReference type="GO" id="GO:0046306">
    <property type="term" value="P:alkanesulfonate catabolic process"/>
    <property type="evidence" value="ECO:0007669"/>
    <property type="project" value="TreeGrafter"/>
</dbReference>